<accession>A0AAJ6VL35</accession>
<dbReference type="Pfam" id="PF21672">
    <property type="entry name" value="COMM_HN"/>
    <property type="match status" value="1"/>
</dbReference>
<dbReference type="InterPro" id="IPR037355">
    <property type="entry name" value="COMMD3"/>
</dbReference>
<dbReference type="KEGG" id="csol:105359635"/>
<dbReference type="Pfam" id="PF07258">
    <property type="entry name" value="COMM_domain"/>
    <property type="match status" value="1"/>
</dbReference>
<dbReference type="CDD" id="cd04751">
    <property type="entry name" value="Commd3"/>
    <property type="match status" value="1"/>
</dbReference>
<sequence>MELAEDKVKSLIDGENLNKLNDETLDQLIRIAVSHLCRKSDGEALTQLCRSKPDVIKTAYADVIKLLIEAARHDTSSEELSKLLRCTALTKAHIDKFCQFHANYKEQLQENLETIGNGLPHIIDVDWRIDYCIKSSINDSAGIPNYNISLSTMKHGNIQSVQFMCTIQELQELVLKLKDAARHIEKLTNP</sequence>
<reference evidence="5" key="1">
    <citation type="submission" date="2025-08" db="UniProtKB">
        <authorList>
            <consortium name="RefSeq"/>
        </authorList>
    </citation>
    <scope>IDENTIFICATION</scope>
</reference>
<feature type="domain" description="COMM" evidence="3">
    <location>
        <begin position="121"/>
        <end position="188"/>
    </location>
</feature>
<dbReference type="GO" id="GO:0006814">
    <property type="term" value="P:sodium ion transport"/>
    <property type="evidence" value="ECO:0007669"/>
    <property type="project" value="InterPro"/>
</dbReference>
<dbReference type="InterPro" id="IPR017920">
    <property type="entry name" value="COMM"/>
</dbReference>
<evidence type="ECO:0000256" key="2">
    <source>
        <dbReference type="ARBA" id="ARBA00093469"/>
    </source>
</evidence>
<evidence type="ECO:0000259" key="3">
    <source>
        <dbReference type="PROSITE" id="PS51269"/>
    </source>
</evidence>
<comment type="similarity">
    <text evidence="2">Belongs to the COMM domain-containing protein 3 family.</text>
</comment>
<gene>
    <name evidence="5" type="primary">LOC105359635</name>
</gene>
<dbReference type="PANTHER" id="PTHR31159">
    <property type="entry name" value="COMM DOMAIN-CONTAINING PROTEIN 3"/>
    <property type="match status" value="1"/>
</dbReference>
<dbReference type="PROSITE" id="PS51269">
    <property type="entry name" value="COMM"/>
    <property type="match status" value="1"/>
</dbReference>
<dbReference type="GeneID" id="105359635"/>
<dbReference type="RefSeq" id="XP_011494565.1">
    <property type="nucleotide sequence ID" value="XM_011496263.1"/>
</dbReference>
<evidence type="ECO:0000313" key="5">
    <source>
        <dbReference type="RefSeq" id="XP_011494565.1"/>
    </source>
</evidence>
<proteinExistence type="inferred from homology"/>
<keyword evidence="4" id="KW-1185">Reference proteome</keyword>
<dbReference type="PANTHER" id="PTHR31159:SF1">
    <property type="entry name" value="COMM DOMAIN-CONTAINING PROTEIN 3"/>
    <property type="match status" value="1"/>
</dbReference>
<evidence type="ECO:0000256" key="1">
    <source>
        <dbReference type="ARBA" id="ARBA00016548"/>
    </source>
</evidence>
<protein>
    <recommendedName>
        <fullName evidence="1">COMM domain-containing protein 3</fullName>
    </recommendedName>
</protein>
<organism evidence="4 5">
    <name type="scientific">Ceratosolen solmsi marchali</name>
    <dbReference type="NCBI Taxonomy" id="326594"/>
    <lineage>
        <taxon>Eukaryota</taxon>
        <taxon>Metazoa</taxon>
        <taxon>Ecdysozoa</taxon>
        <taxon>Arthropoda</taxon>
        <taxon>Hexapoda</taxon>
        <taxon>Insecta</taxon>
        <taxon>Pterygota</taxon>
        <taxon>Neoptera</taxon>
        <taxon>Endopterygota</taxon>
        <taxon>Hymenoptera</taxon>
        <taxon>Apocrita</taxon>
        <taxon>Proctotrupomorpha</taxon>
        <taxon>Chalcidoidea</taxon>
        <taxon>Agaonidae</taxon>
        <taxon>Agaoninae</taxon>
        <taxon>Ceratosolen</taxon>
    </lineage>
</organism>
<name>A0AAJ6VL35_9HYME</name>
<dbReference type="AlphaFoldDB" id="A0AAJ6VL35"/>
<dbReference type="Proteomes" id="UP000695007">
    <property type="component" value="Unplaced"/>
</dbReference>
<evidence type="ECO:0000313" key="4">
    <source>
        <dbReference type="Proteomes" id="UP000695007"/>
    </source>
</evidence>